<name>A0ABW1V9S6_9BACL</name>
<organism evidence="1 2">
    <name type="scientific">Paenibacillus septentrionalis</name>
    <dbReference type="NCBI Taxonomy" id="429342"/>
    <lineage>
        <taxon>Bacteria</taxon>
        <taxon>Bacillati</taxon>
        <taxon>Bacillota</taxon>
        <taxon>Bacilli</taxon>
        <taxon>Bacillales</taxon>
        <taxon>Paenibacillaceae</taxon>
        <taxon>Paenibacillus</taxon>
    </lineage>
</organism>
<gene>
    <name evidence="1" type="ORF">ACFP56_16470</name>
</gene>
<accession>A0ABW1V9S6</accession>
<evidence type="ECO:0000313" key="1">
    <source>
        <dbReference type="EMBL" id="MFC6334225.1"/>
    </source>
</evidence>
<protein>
    <submittedName>
        <fullName evidence="1">DUF4179 domain-containing protein</fullName>
    </submittedName>
</protein>
<reference evidence="2" key="1">
    <citation type="journal article" date="2019" name="Int. J. Syst. Evol. Microbiol.">
        <title>The Global Catalogue of Microorganisms (GCM) 10K type strain sequencing project: providing services to taxonomists for standard genome sequencing and annotation.</title>
        <authorList>
            <consortium name="The Broad Institute Genomics Platform"/>
            <consortium name="The Broad Institute Genome Sequencing Center for Infectious Disease"/>
            <person name="Wu L."/>
            <person name="Ma J."/>
        </authorList>
    </citation>
    <scope>NUCLEOTIDE SEQUENCE [LARGE SCALE GENOMIC DNA]</scope>
    <source>
        <strain evidence="2">PCU 280</strain>
    </source>
</reference>
<evidence type="ECO:0000313" key="2">
    <source>
        <dbReference type="Proteomes" id="UP001596233"/>
    </source>
</evidence>
<proteinExistence type="predicted"/>
<dbReference type="Proteomes" id="UP001596233">
    <property type="component" value="Unassembled WGS sequence"/>
</dbReference>
<dbReference type="RefSeq" id="WP_379236517.1">
    <property type="nucleotide sequence ID" value="NZ_JBHSTE010000005.1"/>
</dbReference>
<dbReference type="EMBL" id="JBHSTE010000005">
    <property type="protein sequence ID" value="MFC6334225.1"/>
    <property type="molecule type" value="Genomic_DNA"/>
</dbReference>
<comment type="caution">
    <text evidence="1">The sequence shown here is derived from an EMBL/GenBank/DDBJ whole genome shotgun (WGS) entry which is preliminary data.</text>
</comment>
<keyword evidence="2" id="KW-1185">Reference proteome</keyword>
<sequence length="313" mass="35453">MKNSNNHTEIPEINLNRVKHLTMSRIKRNKMFAFKNRFTKIACAIAAAFVITTGGVAYALNAEGIQNILSKITGIQQSKILTVGKTISNNDYELKVHEIVTDSSLGYIVVSIEALGDKSKKNFGSYQFSTYDIRTVGSAYGVSELRDLRKPYIKYYKIGLQGVSKLQEYIQNDGILRFSLNGMDTPIEVSLSPTVDRIDMDIAEDTTSGFQYQFNKLYVSELGLSFEATDTRTDMQEYDYKIELLFNDGTKELLLQEKNHSYEHGDLLQTRSGNIRSDHNGTYADKFILFSKILPLDTIKQVIINDIAFDIEK</sequence>